<evidence type="ECO:0000313" key="6">
    <source>
        <dbReference type="Proteomes" id="UP000504724"/>
    </source>
</evidence>
<evidence type="ECO:0000259" key="4">
    <source>
        <dbReference type="Pfam" id="PF25989"/>
    </source>
</evidence>
<dbReference type="GO" id="GO:1990281">
    <property type="term" value="C:efflux pump complex"/>
    <property type="evidence" value="ECO:0007669"/>
    <property type="project" value="TreeGrafter"/>
</dbReference>
<feature type="domain" description="CzcB-like barrel-sandwich hybrid" evidence="3">
    <location>
        <begin position="64"/>
        <end position="201"/>
    </location>
</feature>
<dbReference type="NCBIfam" id="TIGR01730">
    <property type="entry name" value="RND_mfp"/>
    <property type="match status" value="1"/>
</dbReference>
<dbReference type="AlphaFoldDB" id="A0A7D4P412"/>
<dbReference type="Pfam" id="PF25973">
    <property type="entry name" value="BSH_CzcB"/>
    <property type="match status" value="1"/>
</dbReference>
<accession>A0A7D4P412</accession>
<keyword evidence="2" id="KW-0175">Coiled coil</keyword>
<dbReference type="EMBL" id="CP054020">
    <property type="protein sequence ID" value="QKI88595.1"/>
    <property type="molecule type" value="Genomic_DNA"/>
</dbReference>
<evidence type="ECO:0000259" key="3">
    <source>
        <dbReference type="Pfam" id="PF25973"/>
    </source>
</evidence>
<dbReference type="GO" id="GO:0015562">
    <property type="term" value="F:efflux transmembrane transporter activity"/>
    <property type="evidence" value="ECO:0007669"/>
    <property type="project" value="TreeGrafter"/>
</dbReference>
<dbReference type="Gene3D" id="1.10.287.470">
    <property type="entry name" value="Helix hairpin bin"/>
    <property type="match status" value="1"/>
</dbReference>
<evidence type="ECO:0000256" key="2">
    <source>
        <dbReference type="SAM" id="Coils"/>
    </source>
</evidence>
<dbReference type="Gene3D" id="2.40.30.170">
    <property type="match status" value="1"/>
</dbReference>
<evidence type="ECO:0000313" key="5">
    <source>
        <dbReference type="EMBL" id="QKI88595.1"/>
    </source>
</evidence>
<dbReference type="Gene3D" id="2.40.50.100">
    <property type="match status" value="1"/>
</dbReference>
<dbReference type="KEGG" id="txa:HQN79_02905"/>
<organism evidence="5 6">
    <name type="scientific">Thiomicrorhabdus xiamenensis</name>
    <dbReference type="NCBI Taxonomy" id="2739063"/>
    <lineage>
        <taxon>Bacteria</taxon>
        <taxon>Pseudomonadati</taxon>
        <taxon>Pseudomonadota</taxon>
        <taxon>Gammaproteobacteria</taxon>
        <taxon>Thiotrichales</taxon>
        <taxon>Piscirickettsiaceae</taxon>
        <taxon>Thiomicrorhabdus</taxon>
    </lineage>
</organism>
<sequence length="365" mass="38821">MKQVKQVLAIAILATIGLNGCQQEAPTAPETKPQTFQAVIHNVELGTVPLTAVVPGSVVPDQKARIASRLMGYIKGLDVEVGEKVEQGSLLFTIDSTDIRSQIAQANSAYAQAQAALKDAKLDYDRFTQLYKDNSVSKQQYDKIRLQYSVAQENLASAKSALNQARSQLNYANVRAPFSGVVVEKMATAGDLAAPGNPIVVIENLQSLSVQTEVAGDLYAALRVGDEATVFIDGQDAPMVGTIYTLVGAANPKTRTHTVKLSLPAVKNINSGTFARISFKQGERQAMMVPQSAIVNRAGIDGVFVVQDGKAMFNMVRTGINIGDMVEIQSGLDLGDQIVLSNNASMLNGDIVEPVAAQSASEAAK</sequence>
<feature type="domain" description="YknX-like C-terminal permuted SH3-like" evidence="4">
    <location>
        <begin position="287"/>
        <end position="353"/>
    </location>
</feature>
<dbReference type="Pfam" id="PF25989">
    <property type="entry name" value="YknX_C"/>
    <property type="match status" value="1"/>
</dbReference>
<dbReference type="Gene3D" id="2.40.420.20">
    <property type="match status" value="1"/>
</dbReference>
<name>A0A7D4P412_9GAMM</name>
<dbReference type="PANTHER" id="PTHR30469">
    <property type="entry name" value="MULTIDRUG RESISTANCE PROTEIN MDTA"/>
    <property type="match status" value="1"/>
</dbReference>
<keyword evidence="6" id="KW-1185">Reference proteome</keyword>
<gene>
    <name evidence="5" type="ORF">HQN79_02905</name>
</gene>
<comment type="similarity">
    <text evidence="1">Belongs to the membrane fusion protein (MFP) (TC 8.A.1) family.</text>
</comment>
<dbReference type="InterPro" id="IPR006143">
    <property type="entry name" value="RND_pump_MFP"/>
</dbReference>
<dbReference type="InterPro" id="IPR058647">
    <property type="entry name" value="BSH_CzcB-like"/>
</dbReference>
<dbReference type="InterPro" id="IPR058637">
    <property type="entry name" value="YknX-like_C"/>
</dbReference>
<dbReference type="SUPFAM" id="SSF111369">
    <property type="entry name" value="HlyD-like secretion proteins"/>
    <property type="match status" value="1"/>
</dbReference>
<feature type="coiled-coil region" evidence="2">
    <location>
        <begin position="103"/>
        <end position="168"/>
    </location>
</feature>
<evidence type="ECO:0000256" key="1">
    <source>
        <dbReference type="ARBA" id="ARBA00009477"/>
    </source>
</evidence>
<dbReference type="Proteomes" id="UP000504724">
    <property type="component" value="Chromosome"/>
</dbReference>
<dbReference type="RefSeq" id="WP_173284193.1">
    <property type="nucleotide sequence ID" value="NZ_CP054020.1"/>
</dbReference>
<protein>
    <submittedName>
        <fullName evidence="5">Efflux RND transporter periplasmic adaptor subunit</fullName>
    </submittedName>
</protein>
<dbReference type="PANTHER" id="PTHR30469:SF15">
    <property type="entry name" value="HLYD FAMILY OF SECRETION PROTEINS"/>
    <property type="match status" value="1"/>
</dbReference>
<proteinExistence type="inferred from homology"/>
<reference evidence="5 6" key="1">
    <citation type="submission" date="2020-05" db="EMBL/GenBank/DDBJ databases">
        <title>Thiomicrorhabdus sediminis sp.nov. and Thiomicrorhabdus xiamenensis sp.nov., novel sulfur-oxidizing bacteria isolated from coastal sediment.</title>
        <authorList>
            <person name="Liu X."/>
        </authorList>
    </citation>
    <scope>NUCLEOTIDE SEQUENCE [LARGE SCALE GENOMIC DNA]</scope>
    <source>
        <strain evidence="5 6">G2</strain>
    </source>
</reference>